<dbReference type="Proteomes" id="UP000799118">
    <property type="component" value="Unassembled WGS sequence"/>
</dbReference>
<evidence type="ECO:0000256" key="1">
    <source>
        <dbReference type="SAM" id="MobiDB-lite"/>
    </source>
</evidence>
<dbReference type="GO" id="GO:0005739">
    <property type="term" value="C:mitochondrion"/>
    <property type="evidence" value="ECO:0007669"/>
    <property type="project" value="InterPro"/>
</dbReference>
<protein>
    <submittedName>
        <fullName evidence="2">Uncharacterized protein</fullName>
    </submittedName>
</protein>
<reference evidence="2" key="1">
    <citation type="journal article" date="2019" name="Environ. Microbiol.">
        <title>Fungal ecological strategies reflected in gene transcription - a case study of two litter decomposers.</title>
        <authorList>
            <person name="Barbi F."/>
            <person name="Kohler A."/>
            <person name="Barry K."/>
            <person name="Baskaran P."/>
            <person name="Daum C."/>
            <person name="Fauchery L."/>
            <person name="Ihrmark K."/>
            <person name="Kuo A."/>
            <person name="LaButti K."/>
            <person name="Lipzen A."/>
            <person name="Morin E."/>
            <person name="Grigoriev I.V."/>
            <person name="Henrissat B."/>
            <person name="Lindahl B."/>
            <person name="Martin F."/>
        </authorList>
    </citation>
    <scope>NUCLEOTIDE SEQUENCE</scope>
    <source>
        <strain evidence="2">JB14</strain>
    </source>
</reference>
<sequence>MSITTMSKKIPLSTRKKDLPAQPGADSSWPLILIGTAYHYAPEPSEESFLTRWIVMYRTSSEKWMDLNAGHTVLSKEAADTFQLFNSAARPPIHRYRYPQYVLCSVARIVSNFSRFRMLDNASPFNVPVGLSVDNRHFACQD</sequence>
<dbReference type="InterPro" id="IPR034444">
    <property type="entry name" value="Nuo17.8"/>
</dbReference>
<accession>A0A6A4HUR3</accession>
<gene>
    <name evidence="2" type="ORF">BT96DRAFT_597913</name>
</gene>
<dbReference type="EMBL" id="ML769444">
    <property type="protein sequence ID" value="KAE9401581.1"/>
    <property type="molecule type" value="Genomic_DNA"/>
</dbReference>
<dbReference type="PANTHER" id="PTHR42100">
    <property type="entry name" value="OXIDOREDUCTASE 178 KDA SUBUNIT, PUTATIVE (AFU_ORTHOLOGUE AFUA_8G04320)-RELATED"/>
    <property type="match status" value="1"/>
</dbReference>
<keyword evidence="3" id="KW-1185">Reference proteome</keyword>
<dbReference type="PANTHER" id="PTHR42100:SF1">
    <property type="entry name" value="OXIDOREDUCTASE 178 KDA SUBUNIT, PUTATIVE (AFU_ORTHOLOGUE AFUA_8G04320)-RELATED"/>
    <property type="match status" value="1"/>
</dbReference>
<evidence type="ECO:0000313" key="2">
    <source>
        <dbReference type="EMBL" id="KAE9401581.1"/>
    </source>
</evidence>
<proteinExistence type="predicted"/>
<dbReference type="OrthoDB" id="2120038at2759"/>
<organism evidence="2 3">
    <name type="scientific">Gymnopus androsaceus JB14</name>
    <dbReference type="NCBI Taxonomy" id="1447944"/>
    <lineage>
        <taxon>Eukaryota</taxon>
        <taxon>Fungi</taxon>
        <taxon>Dikarya</taxon>
        <taxon>Basidiomycota</taxon>
        <taxon>Agaricomycotina</taxon>
        <taxon>Agaricomycetes</taxon>
        <taxon>Agaricomycetidae</taxon>
        <taxon>Agaricales</taxon>
        <taxon>Marasmiineae</taxon>
        <taxon>Omphalotaceae</taxon>
        <taxon>Gymnopus</taxon>
    </lineage>
</organism>
<name>A0A6A4HUR3_9AGAR</name>
<feature type="region of interest" description="Disordered" evidence="1">
    <location>
        <begin position="1"/>
        <end position="24"/>
    </location>
</feature>
<dbReference type="AlphaFoldDB" id="A0A6A4HUR3"/>
<evidence type="ECO:0000313" key="3">
    <source>
        <dbReference type="Proteomes" id="UP000799118"/>
    </source>
</evidence>